<organism evidence="2">
    <name type="scientific">marine sediment metagenome</name>
    <dbReference type="NCBI Taxonomy" id="412755"/>
    <lineage>
        <taxon>unclassified sequences</taxon>
        <taxon>metagenomes</taxon>
        <taxon>ecological metagenomes</taxon>
    </lineage>
</organism>
<reference evidence="2" key="1">
    <citation type="journal article" date="2014" name="Front. Microbiol.">
        <title>High frequency of phylogenetically diverse reductive dehalogenase-homologous genes in deep subseafloor sedimentary metagenomes.</title>
        <authorList>
            <person name="Kawai M."/>
            <person name="Futagami T."/>
            <person name="Toyoda A."/>
            <person name="Takaki Y."/>
            <person name="Nishi S."/>
            <person name="Hori S."/>
            <person name="Arai W."/>
            <person name="Tsubouchi T."/>
            <person name="Morono Y."/>
            <person name="Uchiyama I."/>
            <person name="Ito T."/>
            <person name="Fujiyama A."/>
            <person name="Inagaki F."/>
            <person name="Takami H."/>
        </authorList>
    </citation>
    <scope>NUCLEOTIDE SEQUENCE</scope>
    <source>
        <strain evidence="2">Expedition CK06-06</strain>
    </source>
</reference>
<proteinExistence type="predicted"/>
<keyword evidence="1" id="KW-1133">Transmembrane helix</keyword>
<keyword evidence="1" id="KW-0812">Transmembrane</keyword>
<name>X1H557_9ZZZZ</name>
<feature type="non-terminal residue" evidence="2">
    <location>
        <position position="103"/>
    </location>
</feature>
<gene>
    <name evidence="2" type="ORF">S03H2_35972</name>
</gene>
<keyword evidence="1" id="KW-0472">Membrane</keyword>
<dbReference type="AlphaFoldDB" id="X1H557"/>
<dbReference type="EMBL" id="BARU01022043">
    <property type="protein sequence ID" value="GAH52235.1"/>
    <property type="molecule type" value="Genomic_DNA"/>
</dbReference>
<feature type="transmembrane region" description="Helical" evidence="1">
    <location>
        <begin position="71"/>
        <end position="93"/>
    </location>
</feature>
<comment type="caution">
    <text evidence="2">The sequence shown here is derived from an EMBL/GenBank/DDBJ whole genome shotgun (WGS) entry which is preliminary data.</text>
</comment>
<feature type="transmembrane region" description="Helical" evidence="1">
    <location>
        <begin position="45"/>
        <end position="64"/>
    </location>
</feature>
<sequence>MLVSVNRVAPCDVDSQSVGYFSLFFKYGKGYPYVHPFLNDTKVSIVYPLGAHLLIAFLSIFSNIPIQISLLLIQIITLSFSGLALYCILDIITPDFKNKIYFL</sequence>
<protein>
    <submittedName>
        <fullName evidence="2">Uncharacterized protein</fullName>
    </submittedName>
</protein>
<evidence type="ECO:0000313" key="2">
    <source>
        <dbReference type="EMBL" id="GAH52235.1"/>
    </source>
</evidence>
<evidence type="ECO:0000256" key="1">
    <source>
        <dbReference type="SAM" id="Phobius"/>
    </source>
</evidence>
<accession>X1H557</accession>